<reference evidence="2" key="1">
    <citation type="journal article" date="2011" name="Genome Biol.">
        <title>Comparative and functional genomics provide insights into the pathogenicity of dermatophytic fungi.</title>
        <authorList>
            <person name="Burmester A."/>
            <person name="Shelest E."/>
            <person name="Gloeckner G."/>
            <person name="Heddergott C."/>
            <person name="Schindler S."/>
            <person name="Staib P."/>
            <person name="Heidel A."/>
            <person name="Felder M."/>
            <person name="Petzold A."/>
            <person name="Szafranski K."/>
            <person name="Feuermann M."/>
            <person name="Pedruzzi I."/>
            <person name="Priebe S."/>
            <person name="Groth M."/>
            <person name="Winkler R."/>
            <person name="Li W."/>
            <person name="Kniemeyer O."/>
            <person name="Schroeckh V."/>
            <person name="Hertweck C."/>
            <person name="Hube B."/>
            <person name="White T.C."/>
            <person name="Platzer M."/>
            <person name="Guthke R."/>
            <person name="Heitman J."/>
            <person name="Woestemeyer J."/>
            <person name="Zipfel P.F."/>
            <person name="Monod M."/>
            <person name="Brakhage A.A."/>
        </authorList>
    </citation>
    <scope>NUCLEOTIDE SEQUENCE [LARGE SCALE GENOMIC DNA]</scope>
    <source>
        <strain evidence="2">ATCC MYA-4681 / CBS 112371</strain>
    </source>
</reference>
<dbReference type="HOGENOM" id="CLU_2996140_0_0_1"/>
<dbReference type="KEGG" id="abe:ARB_05771"/>
<organism evidence="1 2">
    <name type="scientific">Arthroderma benhamiae (strain ATCC MYA-4681 / CBS 112371)</name>
    <name type="common">Trichophyton mentagrophytes</name>
    <dbReference type="NCBI Taxonomy" id="663331"/>
    <lineage>
        <taxon>Eukaryota</taxon>
        <taxon>Fungi</taxon>
        <taxon>Dikarya</taxon>
        <taxon>Ascomycota</taxon>
        <taxon>Pezizomycotina</taxon>
        <taxon>Eurotiomycetes</taxon>
        <taxon>Eurotiomycetidae</taxon>
        <taxon>Onygenales</taxon>
        <taxon>Arthrodermataceae</taxon>
        <taxon>Trichophyton</taxon>
    </lineage>
</organism>
<proteinExistence type="predicted"/>
<keyword evidence="2" id="KW-1185">Reference proteome</keyword>
<dbReference type="RefSeq" id="XP_003016372.1">
    <property type="nucleotide sequence ID" value="XM_003016326.1"/>
</dbReference>
<sequence length="57" mass="6618">MIIDTFLFDDHQFFSSPTLISVFFLPNHPIVFNIPNALHPFPERAETDDFVLQARVV</sequence>
<gene>
    <name evidence="1" type="ORF">ARB_05771</name>
</gene>
<dbReference type="EMBL" id="ABSU01000003">
    <property type="protein sequence ID" value="EFE35727.1"/>
    <property type="molecule type" value="Genomic_DNA"/>
</dbReference>
<protein>
    <submittedName>
        <fullName evidence="1">Uncharacterized protein</fullName>
    </submittedName>
</protein>
<comment type="caution">
    <text evidence="1">The sequence shown here is derived from an EMBL/GenBank/DDBJ whole genome shotgun (WGS) entry which is preliminary data.</text>
</comment>
<evidence type="ECO:0000313" key="1">
    <source>
        <dbReference type="EMBL" id="EFE35727.1"/>
    </source>
</evidence>
<dbReference type="Proteomes" id="UP000008866">
    <property type="component" value="Unassembled WGS sequence"/>
</dbReference>
<dbReference type="AlphaFoldDB" id="D4ANG6"/>
<evidence type="ECO:0000313" key="2">
    <source>
        <dbReference type="Proteomes" id="UP000008866"/>
    </source>
</evidence>
<accession>D4ANG6</accession>
<name>D4ANG6_ARTBC</name>
<dbReference type="GeneID" id="9521855"/>